<evidence type="ECO:0000313" key="3">
    <source>
        <dbReference type="EMBL" id="CAI4017070.1"/>
    </source>
</evidence>
<dbReference type="Pfam" id="PF00226">
    <property type="entry name" value="DnaJ"/>
    <property type="match status" value="1"/>
</dbReference>
<dbReference type="Gene3D" id="1.10.287.110">
    <property type="entry name" value="DnaJ domain"/>
    <property type="match status" value="1"/>
</dbReference>
<keyword evidence="5" id="KW-1185">Reference proteome</keyword>
<dbReference type="EMBL" id="CAMXCT020006619">
    <property type="protein sequence ID" value="CAL1170445.1"/>
    <property type="molecule type" value="Genomic_DNA"/>
</dbReference>
<dbReference type="EMBL" id="CAMXCT010006619">
    <property type="protein sequence ID" value="CAI4017070.1"/>
    <property type="molecule type" value="Genomic_DNA"/>
</dbReference>
<dbReference type="SMART" id="SM00271">
    <property type="entry name" value="DnaJ"/>
    <property type="match status" value="1"/>
</dbReference>
<proteinExistence type="predicted"/>
<dbReference type="InterPro" id="IPR001623">
    <property type="entry name" value="DnaJ_domain"/>
</dbReference>
<dbReference type="AlphaFoldDB" id="A0A9P1DWS5"/>
<evidence type="ECO:0000259" key="2">
    <source>
        <dbReference type="PROSITE" id="PS50076"/>
    </source>
</evidence>
<evidence type="ECO:0000313" key="5">
    <source>
        <dbReference type="Proteomes" id="UP001152797"/>
    </source>
</evidence>
<organism evidence="3">
    <name type="scientific">Cladocopium goreaui</name>
    <dbReference type="NCBI Taxonomy" id="2562237"/>
    <lineage>
        <taxon>Eukaryota</taxon>
        <taxon>Sar</taxon>
        <taxon>Alveolata</taxon>
        <taxon>Dinophyceae</taxon>
        <taxon>Suessiales</taxon>
        <taxon>Symbiodiniaceae</taxon>
        <taxon>Cladocopium</taxon>
    </lineage>
</organism>
<gene>
    <name evidence="3" type="ORF">C1SCF055_LOCUS41745</name>
</gene>
<name>A0A9P1DWS5_9DINO</name>
<feature type="domain" description="J" evidence="2">
    <location>
        <begin position="4"/>
        <end position="65"/>
    </location>
</feature>
<dbReference type="PANTHER" id="PTHR24074">
    <property type="entry name" value="CO-CHAPERONE PROTEIN DJLA"/>
    <property type="match status" value="1"/>
</dbReference>
<dbReference type="OrthoDB" id="442087at2759"/>
<protein>
    <submittedName>
        <fullName evidence="4">Chaperone protein DnaJ 1</fullName>
    </submittedName>
</protein>
<reference evidence="3" key="1">
    <citation type="submission" date="2022-10" db="EMBL/GenBank/DDBJ databases">
        <authorList>
            <person name="Chen Y."/>
            <person name="Dougan E. K."/>
            <person name="Chan C."/>
            <person name="Rhodes N."/>
            <person name="Thang M."/>
        </authorList>
    </citation>
    <scope>NUCLEOTIDE SEQUENCE</scope>
</reference>
<feature type="compositionally biased region" description="Basic residues" evidence="1">
    <location>
        <begin position="82"/>
        <end position="93"/>
    </location>
</feature>
<feature type="region of interest" description="Disordered" evidence="1">
    <location>
        <begin position="59"/>
        <end position="106"/>
    </location>
</feature>
<dbReference type="PROSITE" id="PS50076">
    <property type="entry name" value="DNAJ_2"/>
    <property type="match status" value="1"/>
</dbReference>
<reference evidence="4 5" key="2">
    <citation type="submission" date="2024-05" db="EMBL/GenBank/DDBJ databases">
        <authorList>
            <person name="Chen Y."/>
            <person name="Shah S."/>
            <person name="Dougan E. K."/>
            <person name="Thang M."/>
            <person name="Chan C."/>
        </authorList>
    </citation>
    <scope>NUCLEOTIDE SEQUENCE [LARGE SCALE GENOMIC DNA]</scope>
</reference>
<evidence type="ECO:0000313" key="4">
    <source>
        <dbReference type="EMBL" id="CAL4804382.1"/>
    </source>
</evidence>
<dbReference type="InterPro" id="IPR050817">
    <property type="entry name" value="DjlA_DnaK_co-chaperone"/>
</dbReference>
<sequence length="702" mass="78749">MANSFYDVLLVDHNATLDEIKLAFKRRALQVHPDKGGSKEAFHLVYQALETLADPEARKTYDHSLSSQPVHPRQAAPSGRRSSAKKRCHKAAKPTRPPAGTAAPRGSCNFGQVQKLLVKIHHLLKELPRNLRSTVLSRDFSQKQRLMLEKWMVETGPPRAFPGLQPPNLAKEQFPQQMEQKEAIADRDEKDVMEELAMLWHCFPIHPASLRRKKRDAKGGSVRGMVGCVKNFKSSYRACICFDAIEIYTGQCDLPTALEYLVILTAVKQKVLQSRQTAVEESLQQALSSSAREHGRDASELGLRFAVVQGAGIFIGSDSQVRSPCVRDVKDFVKIRRCLDPFRAYAKKTGKAAASTGFTALPISKMPGSNFKGPFQKLGRLQKIRTLYKANASFREKHLQSWERQHMAMQDENKHRPQRLRAGSGAAKMLLSWERRHMAINDQNKHKPQRFRNHGRKKPEKKDILTDKLLVLKTLLTKWDRLLQKEASLVEQARRKRLWQQKKEQQAAQQRDALKKRQLQKEERLKRESIRKRMRSDCTMDDILGKKAAALGAGCPSCHDKSPNCCEVGAEVINAQMTVHLVQVLPAQHDKEASAMELAMAGAEAMGAALKQMLGSDLSSLSPMKMAAMGQNRRDVAFAVVTEHGPHAMEQVLTVRNLAKKKKNGRICDSMGAMGLQFLPRCVLIDPRRAGVTASSKGTLST</sequence>
<feature type="compositionally biased region" description="Basic and acidic residues" evidence="1">
    <location>
        <begin position="512"/>
        <end position="528"/>
    </location>
</feature>
<dbReference type="Proteomes" id="UP001152797">
    <property type="component" value="Unassembled WGS sequence"/>
</dbReference>
<dbReference type="SUPFAM" id="SSF46565">
    <property type="entry name" value="Chaperone J-domain"/>
    <property type="match status" value="1"/>
</dbReference>
<dbReference type="InterPro" id="IPR036869">
    <property type="entry name" value="J_dom_sf"/>
</dbReference>
<accession>A0A9P1DWS5</accession>
<feature type="region of interest" description="Disordered" evidence="1">
    <location>
        <begin position="501"/>
        <end position="530"/>
    </location>
</feature>
<dbReference type="EMBL" id="CAMXCT030006619">
    <property type="protein sequence ID" value="CAL4804382.1"/>
    <property type="molecule type" value="Genomic_DNA"/>
</dbReference>
<dbReference type="CDD" id="cd06257">
    <property type="entry name" value="DnaJ"/>
    <property type="match status" value="1"/>
</dbReference>
<comment type="caution">
    <text evidence="3">The sequence shown here is derived from an EMBL/GenBank/DDBJ whole genome shotgun (WGS) entry which is preliminary data.</text>
</comment>
<evidence type="ECO:0000256" key="1">
    <source>
        <dbReference type="SAM" id="MobiDB-lite"/>
    </source>
</evidence>